<dbReference type="GO" id="GO:0005737">
    <property type="term" value="C:cytoplasm"/>
    <property type="evidence" value="ECO:0007669"/>
    <property type="project" value="TreeGrafter"/>
</dbReference>
<dbReference type="Gene3D" id="3.40.50.720">
    <property type="entry name" value="NAD(P)-binding Rossmann-like Domain"/>
    <property type="match status" value="1"/>
</dbReference>
<dbReference type="InterPro" id="IPR036291">
    <property type="entry name" value="NAD(P)-bd_dom_sf"/>
</dbReference>
<dbReference type="InterPro" id="IPR001509">
    <property type="entry name" value="Epimerase_deHydtase"/>
</dbReference>
<name>A0A919V456_9ACTN</name>
<comment type="caution">
    <text evidence="2">The sequence shown here is derived from an EMBL/GenBank/DDBJ whole genome shotgun (WGS) entry which is preliminary data.</text>
</comment>
<dbReference type="PANTHER" id="PTHR48079">
    <property type="entry name" value="PROTEIN YEEZ"/>
    <property type="match status" value="1"/>
</dbReference>
<protein>
    <submittedName>
        <fullName evidence="2">3-beta hydroxysteroid dehydrogenase</fullName>
    </submittedName>
</protein>
<keyword evidence="3" id="KW-1185">Reference proteome</keyword>
<organism evidence="2 3">
    <name type="scientific">Sphaerisporangium rufum</name>
    <dbReference type="NCBI Taxonomy" id="1381558"/>
    <lineage>
        <taxon>Bacteria</taxon>
        <taxon>Bacillati</taxon>
        <taxon>Actinomycetota</taxon>
        <taxon>Actinomycetes</taxon>
        <taxon>Streptosporangiales</taxon>
        <taxon>Streptosporangiaceae</taxon>
        <taxon>Sphaerisporangium</taxon>
    </lineage>
</organism>
<accession>A0A919V456</accession>
<sequence length="332" mass="35787">MDIFLTGGSGSAGDAIIRKLVAGGHTVHALARSDSAAQTVTAAGATPVRGDLAELTGAAAPAWFDILDKMDVVVHAAAYMEFWGPDDLFVERNLVPTRALYQAAVTARVRRFVLLSAASVSTGTSRASTIDETSETGRPNIAYSRVKLRTEQELLALPHGDTALVILRPPFLWGKRGANNLQGFVESVEAGRFSWIDGGRHLVDFCHFDNLAHAISLATTRGEHGLTCYITDGRPMPARDFFTSLLATRGLDVSKAGSVPRLIASTLATLMETAAKARRSTTPPPLTNWIITFMGRDRTYDITRARTHLGYAPVTTVDEGLRQMSLSGKAHR</sequence>
<gene>
    <name evidence="2" type="ORF">Sru01_65490</name>
</gene>
<dbReference type="AlphaFoldDB" id="A0A919V456"/>
<dbReference type="Pfam" id="PF01370">
    <property type="entry name" value="Epimerase"/>
    <property type="match status" value="1"/>
</dbReference>
<dbReference type="RefSeq" id="WP_203994009.1">
    <property type="nucleotide sequence ID" value="NZ_BOOU01000101.1"/>
</dbReference>
<proteinExistence type="predicted"/>
<feature type="domain" description="NAD-dependent epimerase/dehydratase" evidence="1">
    <location>
        <begin position="3"/>
        <end position="224"/>
    </location>
</feature>
<reference evidence="2" key="1">
    <citation type="submission" date="2021-01" db="EMBL/GenBank/DDBJ databases">
        <title>Whole genome shotgun sequence of Sphaerisporangium rufum NBRC 109079.</title>
        <authorList>
            <person name="Komaki H."/>
            <person name="Tamura T."/>
        </authorList>
    </citation>
    <scope>NUCLEOTIDE SEQUENCE</scope>
    <source>
        <strain evidence="2">NBRC 109079</strain>
    </source>
</reference>
<dbReference type="InterPro" id="IPR051783">
    <property type="entry name" value="NAD(P)-dependent_oxidoreduct"/>
</dbReference>
<dbReference type="EMBL" id="BOOU01000101">
    <property type="protein sequence ID" value="GII81567.1"/>
    <property type="molecule type" value="Genomic_DNA"/>
</dbReference>
<dbReference type="PANTHER" id="PTHR48079:SF6">
    <property type="entry name" value="NAD(P)-BINDING DOMAIN-CONTAINING PROTEIN-RELATED"/>
    <property type="match status" value="1"/>
</dbReference>
<dbReference type="SUPFAM" id="SSF51735">
    <property type="entry name" value="NAD(P)-binding Rossmann-fold domains"/>
    <property type="match status" value="1"/>
</dbReference>
<evidence type="ECO:0000259" key="1">
    <source>
        <dbReference type="Pfam" id="PF01370"/>
    </source>
</evidence>
<evidence type="ECO:0000313" key="2">
    <source>
        <dbReference type="EMBL" id="GII81567.1"/>
    </source>
</evidence>
<dbReference type="Proteomes" id="UP000655287">
    <property type="component" value="Unassembled WGS sequence"/>
</dbReference>
<evidence type="ECO:0000313" key="3">
    <source>
        <dbReference type="Proteomes" id="UP000655287"/>
    </source>
</evidence>
<dbReference type="GO" id="GO:0004029">
    <property type="term" value="F:aldehyde dehydrogenase (NAD+) activity"/>
    <property type="evidence" value="ECO:0007669"/>
    <property type="project" value="TreeGrafter"/>
</dbReference>